<dbReference type="GO" id="GO:0008270">
    <property type="term" value="F:zinc ion binding"/>
    <property type="evidence" value="ECO:0007669"/>
    <property type="project" value="UniProtKB-KW"/>
</dbReference>
<proteinExistence type="predicted"/>
<evidence type="ECO:0000313" key="4">
    <source>
        <dbReference type="Proteomes" id="UP000747542"/>
    </source>
</evidence>
<dbReference type="Proteomes" id="UP000747542">
    <property type="component" value="Unassembled WGS sequence"/>
</dbReference>
<accession>A0A8J5JYU7</accession>
<dbReference type="InterPro" id="IPR001878">
    <property type="entry name" value="Znf_CCHC"/>
</dbReference>
<reference evidence="3" key="1">
    <citation type="journal article" date="2021" name="Sci. Adv.">
        <title>The American lobster genome reveals insights on longevity, neural, and immune adaptations.</title>
        <authorList>
            <person name="Polinski J.M."/>
            <person name="Zimin A.V."/>
            <person name="Clark K.F."/>
            <person name="Kohn A.B."/>
            <person name="Sadowski N."/>
            <person name="Timp W."/>
            <person name="Ptitsyn A."/>
            <person name="Khanna P."/>
            <person name="Romanova D.Y."/>
            <person name="Williams P."/>
            <person name="Greenwood S.J."/>
            <person name="Moroz L.L."/>
            <person name="Walt D.R."/>
            <person name="Bodnar A.G."/>
        </authorList>
    </citation>
    <scope>NUCLEOTIDE SEQUENCE</scope>
    <source>
        <strain evidence="3">GMGI-L3</strain>
    </source>
</reference>
<protein>
    <submittedName>
        <fullName evidence="3">Putative Zinc knuckle-containing protein 14</fullName>
    </submittedName>
</protein>
<feature type="non-terminal residue" evidence="3">
    <location>
        <position position="1"/>
    </location>
</feature>
<keyword evidence="1" id="KW-0863">Zinc-finger</keyword>
<keyword evidence="1" id="KW-0862">Zinc</keyword>
<sequence length="151" mass="16670">MGNEIIMNIISKYGKVEGVRLNKYTKRPAVGLLNGTKTFKVNLKNGIPSSLTVGGHTLTFLYAEQRKTCYKCGHEGHLANDKVDEVNIFNEEDFPATQLIGEIHSSKTDVREGEESVKVCQVPATTWFGVEKEEASAQTITQETSTTCEAE</sequence>
<name>A0A8J5JYU7_HOMAM</name>
<feature type="domain" description="CCHC-type" evidence="2">
    <location>
        <begin position="69"/>
        <end position="81"/>
    </location>
</feature>
<keyword evidence="4" id="KW-1185">Reference proteome</keyword>
<keyword evidence="1" id="KW-0479">Metal-binding</keyword>
<organism evidence="3 4">
    <name type="scientific">Homarus americanus</name>
    <name type="common">American lobster</name>
    <dbReference type="NCBI Taxonomy" id="6706"/>
    <lineage>
        <taxon>Eukaryota</taxon>
        <taxon>Metazoa</taxon>
        <taxon>Ecdysozoa</taxon>
        <taxon>Arthropoda</taxon>
        <taxon>Crustacea</taxon>
        <taxon>Multicrustacea</taxon>
        <taxon>Malacostraca</taxon>
        <taxon>Eumalacostraca</taxon>
        <taxon>Eucarida</taxon>
        <taxon>Decapoda</taxon>
        <taxon>Pleocyemata</taxon>
        <taxon>Astacidea</taxon>
        <taxon>Nephropoidea</taxon>
        <taxon>Nephropidae</taxon>
        <taxon>Homarus</taxon>
    </lineage>
</organism>
<evidence type="ECO:0000313" key="3">
    <source>
        <dbReference type="EMBL" id="KAG7161889.1"/>
    </source>
</evidence>
<evidence type="ECO:0000259" key="2">
    <source>
        <dbReference type="PROSITE" id="PS50158"/>
    </source>
</evidence>
<gene>
    <name evidence="3" type="ORF">Hamer_G007562</name>
</gene>
<comment type="caution">
    <text evidence="3">The sequence shown here is derived from an EMBL/GenBank/DDBJ whole genome shotgun (WGS) entry which is preliminary data.</text>
</comment>
<dbReference type="Pfam" id="PF00098">
    <property type="entry name" value="zf-CCHC"/>
    <property type="match status" value="1"/>
</dbReference>
<dbReference type="EMBL" id="JAHLQT010028808">
    <property type="protein sequence ID" value="KAG7161889.1"/>
    <property type="molecule type" value="Genomic_DNA"/>
</dbReference>
<evidence type="ECO:0000256" key="1">
    <source>
        <dbReference type="PROSITE-ProRule" id="PRU00047"/>
    </source>
</evidence>
<dbReference type="GO" id="GO:0003676">
    <property type="term" value="F:nucleic acid binding"/>
    <property type="evidence" value="ECO:0007669"/>
    <property type="project" value="InterPro"/>
</dbReference>
<dbReference type="PROSITE" id="PS50158">
    <property type="entry name" value="ZF_CCHC"/>
    <property type="match status" value="1"/>
</dbReference>
<dbReference type="AlphaFoldDB" id="A0A8J5JYU7"/>